<feature type="domain" description="Schlafen AlbA-2" evidence="2">
    <location>
        <begin position="143"/>
        <end position="278"/>
    </location>
</feature>
<evidence type="ECO:0000256" key="1">
    <source>
        <dbReference type="SAM" id="Phobius"/>
    </source>
</evidence>
<evidence type="ECO:0000259" key="2">
    <source>
        <dbReference type="Pfam" id="PF04326"/>
    </source>
</evidence>
<feature type="transmembrane region" description="Helical" evidence="1">
    <location>
        <begin position="38"/>
        <end position="63"/>
    </location>
</feature>
<evidence type="ECO:0000313" key="3">
    <source>
        <dbReference type="EMBL" id="MCT2400125.1"/>
    </source>
</evidence>
<keyword evidence="3" id="KW-0547">Nucleotide-binding</keyword>
<keyword evidence="3" id="KW-0067">ATP-binding</keyword>
<dbReference type="RefSeq" id="WP_083835218.1">
    <property type="nucleotide sequence ID" value="NZ_JANZXA010000006.1"/>
</dbReference>
<dbReference type="PANTHER" id="PTHR30595:SF6">
    <property type="entry name" value="SCHLAFEN ALBA-2 DOMAIN-CONTAINING PROTEIN"/>
    <property type="match status" value="1"/>
</dbReference>
<feature type="transmembrane region" description="Helical" evidence="1">
    <location>
        <begin position="92"/>
        <end position="115"/>
    </location>
</feature>
<sequence length="295" mass="33290">MQRHRGAARDGKKRIFTNCFQGDVAISAYLPRKPRWDLLLHAIIGAILGIVVLHPITTLASWYEFGEKVGGPATTPLSFAIGRLATAFEFKMLPMSMVFAVIGSAIGLAFGAYHIRLMRERYTVRYLEHELEEELPSLIARGESEQLEFKSSFRWDRRQRCVNRSLQQVIVKTIAGFLNHEGGTLLIGVGDDGEIAGIEEDLETLKHANRDGFERLLMDVARDGLGGNACALIHCRFHDLNNRTVCRVIIEKSLDPIYYLDDGVARFMLRAGNSTRELDVREAHAHLHQREKAHK</sequence>
<keyword evidence="1" id="KW-0472">Membrane</keyword>
<keyword evidence="1" id="KW-1133">Transmembrane helix</keyword>
<dbReference type="Gene3D" id="3.30.950.30">
    <property type="entry name" value="Schlafen, AAA domain"/>
    <property type="match status" value="1"/>
</dbReference>
<accession>A0ABT2I5N4</accession>
<gene>
    <name evidence="3" type="ORF">NZK81_11230</name>
</gene>
<keyword evidence="4" id="KW-1185">Reference proteome</keyword>
<dbReference type="Pfam" id="PF04326">
    <property type="entry name" value="SLFN_AlbA_2"/>
    <property type="match status" value="1"/>
</dbReference>
<dbReference type="PANTHER" id="PTHR30595">
    <property type="entry name" value="GLPR-RELATED TRANSCRIPTIONAL REPRESSOR"/>
    <property type="match status" value="1"/>
</dbReference>
<reference evidence="3" key="1">
    <citation type="submission" date="2022-09" db="EMBL/GenBank/DDBJ databases">
        <title>Novosphingobium sp. Nov., a polycyclic aromatic hydrocarbon-degrading bacterium isolated form mangrove sediments in HongKong.</title>
        <authorList>
            <person name="Hu Z."/>
        </authorList>
    </citation>
    <scope>NUCLEOTIDE SEQUENCE</scope>
    <source>
        <strain evidence="3">HK4-1</strain>
    </source>
</reference>
<keyword evidence="1" id="KW-0812">Transmembrane</keyword>
<organism evidence="3 4">
    <name type="scientific">Novosphingobium mangrovi</name>
    <name type="common">ex Huang et al. 2023</name>
    <dbReference type="NCBI Taxonomy" id="2976432"/>
    <lineage>
        <taxon>Bacteria</taxon>
        <taxon>Pseudomonadati</taxon>
        <taxon>Pseudomonadota</taxon>
        <taxon>Alphaproteobacteria</taxon>
        <taxon>Sphingomonadales</taxon>
        <taxon>Sphingomonadaceae</taxon>
        <taxon>Novosphingobium</taxon>
    </lineage>
</organism>
<dbReference type="Proteomes" id="UP001165583">
    <property type="component" value="Unassembled WGS sequence"/>
</dbReference>
<protein>
    <submittedName>
        <fullName evidence="3">ATP-binding protein</fullName>
    </submittedName>
</protein>
<name>A0ABT2I5N4_9SPHN</name>
<evidence type="ECO:0000313" key="4">
    <source>
        <dbReference type="Proteomes" id="UP001165583"/>
    </source>
</evidence>
<dbReference type="InterPro" id="IPR038461">
    <property type="entry name" value="Schlafen_AlbA_2_dom_sf"/>
</dbReference>
<dbReference type="GO" id="GO:0005524">
    <property type="term" value="F:ATP binding"/>
    <property type="evidence" value="ECO:0007669"/>
    <property type="project" value="UniProtKB-KW"/>
</dbReference>
<proteinExistence type="predicted"/>
<dbReference type="InterPro" id="IPR007421">
    <property type="entry name" value="Schlafen_AlbA_2_dom"/>
</dbReference>
<dbReference type="EMBL" id="JANZXA010000006">
    <property type="protein sequence ID" value="MCT2400125.1"/>
    <property type="molecule type" value="Genomic_DNA"/>
</dbReference>
<comment type="caution">
    <text evidence="3">The sequence shown here is derived from an EMBL/GenBank/DDBJ whole genome shotgun (WGS) entry which is preliminary data.</text>
</comment>